<accession>A0ABN8ZDF8</accession>
<reference evidence="1" key="1">
    <citation type="submission" date="2023-04" db="EMBL/GenBank/DDBJ databases">
        <authorList>
            <consortium name="ELIXIR-Norway"/>
        </authorList>
    </citation>
    <scope>NUCLEOTIDE SEQUENCE [LARGE SCALE GENOMIC DNA]</scope>
</reference>
<organism evidence="1 2">
    <name type="scientific">Rangifer tarandus platyrhynchus</name>
    <name type="common">Svalbard reindeer</name>
    <dbReference type="NCBI Taxonomy" id="3082113"/>
    <lineage>
        <taxon>Eukaryota</taxon>
        <taxon>Metazoa</taxon>
        <taxon>Chordata</taxon>
        <taxon>Craniata</taxon>
        <taxon>Vertebrata</taxon>
        <taxon>Euteleostomi</taxon>
        <taxon>Mammalia</taxon>
        <taxon>Eutheria</taxon>
        <taxon>Laurasiatheria</taxon>
        <taxon>Artiodactyla</taxon>
        <taxon>Ruminantia</taxon>
        <taxon>Pecora</taxon>
        <taxon>Cervidae</taxon>
        <taxon>Odocoileinae</taxon>
        <taxon>Rangifer</taxon>
    </lineage>
</organism>
<evidence type="ECO:0000313" key="1">
    <source>
        <dbReference type="EMBL" id="CAI9171829.1"/>
    </source>
</evidence>
<proteinExistence type="predicted"/>
<keyword evidence="2" id="KW-1185">Reference proteome</keyword>
<gene>
    <name evidence="1" type="ORF">MRATA1EN1_LOCUS20791</name>
</gene>
<sequence>MRADSGRGQLVIPAVRVGIGECALQSFLPRKWRALCCRPVHPSPLVLALWDREKWFWDRGGAAGSMWFNHVDFTASLSTARAESLLGRGTPIQSPSMAPLSRSF</sequence>
<dbReference type="EMBL" id="OX459967">
    <property type="protein sequence ID" value="CAI9171829.1"/>
    <property type="molecule type" value="Genomic_DNA"/>
</dbReference>
<protein>
    <submittedName>
        <fullName evidence="1">Uncharacterized protein</fullName>
    </submittedName>
</protein>
<name>A0ABN8ZDF8_RANTA</name>
<evidence type="ECO:0000313" key="2">
    <source>
        <dbReference type="Proteomes" id="UP001176941"/>
    </source>
</evidence>
<dbReference type="Proteomes" id="UP001176941">
    <property type="component" value="Chromosome 31"/>
</dbReference>